<dbReference type="GeneID" id="20208943"/>
<dbReference type="AlphaFoldDB" id="T1FJE4"/>
<reference evidence="1 3" key="2">
    <citation type="journal article" date="2013" name="Nature">
        <title>Insights into bilaterian evolution from three spiralian genomes.</title>
        <authorList>
            <person name="Simakov O."/>
            <person name="Marletaz F."/>
            <person name="Cho S.J."/>
            <person name="Edsinger-Gonzales E."/>
            <person name="Havlak P."/>
            <person name="Hellsten U."/>
            <person name="Kuo D.H."/>
            <person name="Larsson T."/>
            <person name="Lv J."/>
            <person name="Arendt D."/>
            <person name="Savage R."/>
            <person name="Osoegawa K."/>
            <person name="de Jong P."/>
            <person name="Grimwood J."/>
            <person name="Chapman J.A."/>
            <person name="Shapiro H."/>
            <person name="Aerts A."/>
            <person name="Otillar R.P."/>
            <person name="Terry A.Y."/>
            <person name="Boore J.L."/>
            <person name="Grigoriev I.V."/>
            <person name="Lindberg D.R."/>
            <person name="Seaver E.C."/>
            <person name="Weisblat D.A."/>
            <person name="Putnam N.H."/>
            <person name="Rokhsar D.S."/>
        </authorList>
    </citation>
    <scope>NUCLEOTIDE SEQUENCE</scope>
</reference>
<dbReference type="RefSeq" id="XP_009010550.1">
    <property type="nucleotide sequence ID" value="XM_009012302.1"/>
</dbReference>
<accession>T1FJE4</accession>
<protein>
    <submittedName>
        <fullName evidence="1 2">Uncharacterized protein</fullName>
    </submittedName>
</protein>
<evidence type="ECO:0000313" key="2">
    <source>
        <dbReference type="EnsemblMetazoa" id="HelroP183273"/>
    </source>
</evidence>
<evidence type="ECO:0000313" key="1">
    <source>
        <dbReference type="EMBL" id="ESO11390.1"/>
    </source>
</evidence>
<dbReference type="EnsemblMetazoa" id="HelroT183273">
    <property type="protein sequence ID" value="HelroP183273"/>
    <property type="gene ID" value="HelroG183273"/>
</dbReference>
<name>T1FJE4_HELRO</name>
<sequence>MVKIGHGEAFDLSLRVADDISSHDGRDGVQSDIANANTFRYIFKKVTDTWETDVAGEKDKVILPGLRSDKDKYTRLCSSVYVTAYSDFFVDTFNPGRIVPDSALEHCQFYPPKALNYRLYPQSQILDCFEEYLKATGLQAPKKIQEEFERYKMIRETAEEDERVNERFKKIVKDMVTEFDAASQPYNSFMQASKPIFDWCDSRLILYPRYLMKPAVIAQNVSFSNAYEEIEEKDLDYTAILQEQLDILKANADKGQNAWKYYFKYRSGIKCGMPKIIGEIVDVEAYDKQFVYLMRRPENDANKIRFTLDQKFKNDEINFEEKLTKLKIFLDLEFEKLRGCLAKIGSHQVYTDSNSAEKNYLNGVKLLYNYLLHRRNNMVPVSILALEVSDRYNNIY</sequence>
<reference evidence="2" key="3">
    <citation type="submission" date="2015-06" db="UniProtKB">
        <authorList>
            <consortium name="EnsemblMetazoa"/>
        </authorList>
    </citation>
    <scope>IDENTIFICATION</scope>
</reference>
<reference evidence="3" key="1">
    <citation type="submission" date="2012-12" db="EMBL/GenBank/DDBJ databases">
        <authorList>
            <person name="Hellsten U."/>
            <person name="Grimwood J."/>
            <person name="Chapman J.A."/>
            <person name="Shapiro H."/>
            <person name="Aerts A."/>
            <person name="Otillar R.P."/>
            <person name="Terry A.Y."/>
            <person name="Boore J.L."/>
            <person name="Simakov O."/>
            <person name="Marletaz F."/>
            <person name="Cho S.-J."/>
            <person name="Edsinger-Gonzales E."/>
            <person name="Havlak P."/>
            <person name="Kuo D.-H."/>
            <person name="Larsson T."/>
            <person name="Lv J."/>
            <person name="Arendt D."/>
            <person name="Savage R."/>
            <person name="Osoegawa K."/>
            <person name="de Jong P."/>
            <person name="Lindberg D.R."/>
            <person name="Seaver E.C."/>
            <person name="Weisblat D.A."/>
            <person name="Putnam N.H."/>
            <person name="Grigoriev I.V."/>
            <person name="Rokhsar D.S."/>
        </authorList>
    </citation>
    <scope>NUCLEOTIDE SEQUENCE</scope>
</reference>
<evidence type="ECO:0000313" key="3">
    <source>
        <dbReference type="Proteomes" id="UP000015101"/>
    </source>
</evidence>
<organism evidence="2 3">
    <name type="scientific">Helobdella robusta</name>
    <name type="common">Californian leech</name>
    <dbReference type="NCBI Taxonomy" id="6412"/>
    <lineage>
        <taxon>Eukaryota</taxon>
        <taxon>Metazoa</taxon>
        <taxon>Spiralia</taxon>
        <taxon>Lophotrochozoa</taxon>
        <taxon>Annelida</taxon>
        <taxon>Clitellata</taxon>
        <taxon>Hirudinea</taxon>
        <taxon>Rhynchobdellida</taxon>
        <taxon>Glossiphoniidae</taxon>
        <taxon>Helobdella</taxon>
    </lineage>
</organism>
<dbReference type="Proteomes" id="UP000015101">
    <property type="component" value="Unassembled WGS sequence"/>
</dbReference>
<dbReference type="InParanoid" id="T1FJE4"/>
<proteinExistence type="predicted"/>
<dbReference type="HOGENOM" id="CLU_697518_0_0_1"/>
<dbReference type="EMBL" id="KB095821">
    <property type="protein sequence ID" value="ESO11390.1"/>
    <property type="molecule type" value="Genomic_DNA"/>
</dbReference>
<dbReference type="CTD" id="20208943"/>
<gene>
    <name evidence="2" type="primary">20208943</name>
    <name evidence="1" type="ORF">HELRODRAFT_183273</name>
</gene>
<dbReference type="EMBL" id="AMQM01008670">
    <property type="status" value="NOT_ANNOTATED_CDS"/>
    <property type="molecule type" value="Genomic_DNA"/>
</dbReference>
<keyword evidence="3" id="KW-1185">Reference proteome</keyword>
<dbReference type="KEGG" id="hro:HELRODRAFT_183273"/>